<dbReference type="AlphaFoldDB" id="E4T5L4"/>
<evidence type="ECO:0000313" key="3">
    <source>
        <dbReference type="Proteomes" id="UP000008718"/>
    </source>
</evidence>
<dbReference type="PANTHER" id="PTHR30560">
    <property type="entry name" value="TRIGGER FACTOR CHAPERONE AND PEPTIDYL-PROLYL CIS/TRANS ISOMERASE"/>
    <property type="match status" value="1"/>
</dbReference>
<dbReference type="Proteomes" id="UP000008718">
    <property type="component" value="Chromosome"/>
</dbReference>
<organism evidence="2 3">
    <name type="scientific">Paludibacter propionicigenes (strain DSM 17365 / JCM 13257 / WB4)</name>
    <dbReference type="NCBI Taxonomy" id="694427"/>
    <lineage>
        <taxon>Bacteria</taxon>
        <taxon>Pseudomonadati</taxon>
        <taxon>Bacteroidota</taxon>
        <taxon>Bacteroidia</taxon>
        <taxon>Bacteroidales</taxon>
        <taxon>Paludibacteraceae</taxon>
        <taxon>Paludibacter</taxon>
    </lineage>
</organism>
<dbReference type="InterPro" id="IPR036611">
    <property type="entry name" value="Trigger_fac_ribosome-bd_sf"/>
</dbReference>
<dbReference type="Gene3D" id="3.30.70.1050">
    <property type="entry name" value="Trigger factor ribosome-binding domain"/>
    <property type="match status" value="1"/>
</dbReference>
<reference key="1">
    <citation type="submission" date="2010-11" db="EMBL/GenBank/DDBJ databases">
        <title>The complete genome of Paludibacter propionicigenes DSM 17365.</title>
        <authorList>
            <consortium name="US DOE Joint Genome Institute (JGI-PGF)"/>
            <person name="Lucas S."/>
            <person name="Copeland A."/>
            <person name="Lapidus A."/>
            <person name="Bruce D."/>
            <person name="Goodwin L."/>
            <person name="Pitluck S."/>
            <person name="Kyrpides N."/>
            <person name="Mavromatis K."/>
            <person name="Ivanova N."/>
            <person name="Munk A.C."/>
            <person name="Brettin T."/>
            <person name="Detter J.C."/>
            <person name="Han C."/>
            <person name="Tapia R."/>
            <person name="Land M."/>
            <person name="Hauser L."/>
            <person name="Markowitz V."/>
            <person name="Cheng J.-F."/>
            <person name="Hugenholtz P."/>
            <person name="Woyke T."/>
            <person name="Wu D."/>
            <person name="Gronow S."/>
            <person name="Wellnitz S."/>
            <person name="Brambilla E."/>
            <person name="Klenk H.-P."/>
            <person name="Eisen J.A."/>
        </authorList>
    </citation>
    <scope>NUCLEOTIDE SEQUENCE</scope>
    <source>
        <strain>WB4</strain>
    </source>
</reference>
<accession>E4T5L4</accession>
<feature type="domain" description="Trigger factor ribosome-binding bacterial" evidence="1">
    <location>
        <begin position="1"/>
        <end position="148"/>
    </location>
</feature>
<evidence type="ECO:0000313" key="2">
    <source>
        <dbReference type="EMBL" id="ADQ80008.1"/>
    </source>
</evidence>
<dbReference type="PANTHER" id="PTHR30560:SF3">
    <property type="entry name" value="TRIGGER FACTOR-LIKE PROTEIN TIG, CHLOROPLASTIC"/>
    <property type="match status" value="1"/>
</dbReference>
<evidence type="ECO:0000259" key="1">
    <source>
        <dbReference type="Pfam" id="PF05697"/>
    </source>
</evidence>
<dbReference type="GO" id="GO:0043335">
    <property type="term" value="P:protein unfolding"/>
    <property type="evidence" value="ECO:0007669"/>
    <property type="project" value="TreeGrafter"/>
</dbReference>
<dbReference type="SUPFAM" id="SSF109998">
    <property type="entry name" value="Triger factor/SurA peptide-binding domain-like"/>
    <property type="match status" value="1"/>
</dbReference>
<gene>
    <name evidence="2" type="ordered locus">Palpr_1869</name>
</gene>
<dbReference type="InterPro" id="IPR005215">
    <property type="entry name" value="Trig_fac"/>
</dbReference>
<dbReference type="eggNOG" id="COG0544">
    <property type="taxonomic scope" value="Bacteria"/>
</dbReference>
<keyword evidence="3" id="KW-1185">Reference proteome</keyword>
<proteinExistence type="predicted"/>
<reference evidence="2 3" key="2">
    <citation type="journal article" date="2011" name="Stand. Genomic Sci.">
        <title>Complete genome sequence of Paludibacter propionicigenes type strain (WB4).</title>
        <authorList>
            <person name="Gronow S."/>
            <person name="Munk C."/>
            <person name="Lapidus A."/>
            <person name="Nolan M."/>
            <person name="Lucas S."/>
            <person name="Hammon N."/>
            <person name="Deshpande S."/>
            <person name="Cheng J.F."/>
            <person name="Tapia R."/>
            <person name="Han C."/>
            <person name="Goodwin L."/>
            <person name="Pitluck S."/>
            <person name="Liolios K."/>
            <person name="Ivanova N."/>
            <person name="Mavromatis K."/>
            <person name="Mikhailova N."/>
            <person name="Pati A."/>
            <person name="Chen A."/>
            <person name="Palaniappan K."/>
            <person name="Land M."/>
            <person name="Hauser L."/>
            <person name="Chang Y.J."/>
            <person name="Jeffries C.D."/>
            <person name="Brambilla E."/>
            <person name="Rohde M."/>
            <person name="Goker M."/>
            <person name="Detter J.C."/>
            <person name="Woyke T."/>
            <person name="Bristow J."/>
            <person name="Eisen J.A."/>
            <person name="Markowitz V."/>
            <person name="Hugenholtz P."/>
            <person name="Kyrpides N.C."/>
            <person name="Klenk H.P."/>
        </authorList>
    </citation>
    <scope>NUCLEOTIDE SEQUENCE [LARGE SCALE GENOMIC DNA]</scope>
    <source>
        <strain evidence="3">DSM 17365 / JCM 13257 / WB4</strain>
    </source>
</reference>
<dbReference type="SUPFAM" id="SSF102735">
    <property type="entry name" value="Trigger factor ribosome-binding domain"/>
    <property type="match status" value="1"/>
</dbReference>
<dbReference type="Pfam" id="PF05697">
    <property type="entry name" value="Trigger_N"/>
    <property type="match status" value="1"/>
</dbReference>
<dbReference type="HOGENOM" id="CLU_045516_0_0_10"/>
<dbReference type="KEGG" id="ppn:Palpr_1869"/>
<dbReference type="GO" id="GO:0043022">
    <property type="term" value="F:ribosome binding"/>
    <property type="evidence" value="ECO:0007669"/>
    <property type="project" value="TreeGrafter"/>
</dbReference>
<dbReference type="GO" id="GO:0051083">
    <property type="term" value="P:'de novo' cotranslational protein folding"/>
    <property type="evidence" value="ECO:0007669"/>
    <property type="project" value="TreeGrafter"/>
</dbReference>
<sequence length="451" mass="51463">MNIVRKDLDQNNAIVTLRIEKVDYAEKVDKTLRDYRKKANIPGFRPGMVPVGLVKKMYGKSVLADEINKLVSDNLYNYIRENNVNILGEPLPNETEQKAIDFDTQEEFEFVFDLGIAPEFEVELTKKDKVKFYTIAVSDEMIDNQVKSYTGRYGKYVQEEVVEEKDMLKGELLEVADGKVNESGIKVQDATLTAAYMKDDAQKALFVGAKKGDVITFNPAKAFESEAEISSLLKISKDAAKAIDADFQLKIESITRYHESEINQELFDKVYGEGVVSTEEEFRAKIKENIQENLTGDSEYKFGLDAQEMLVAKFDNLVFPDTFLKRWVLASNENLTAETLEEDYPKMIADLKWHLIKDKLAKVNDVKVEATDVEEFAKKMAKAQFAQYGMIGMDDEIIANYAKDMMKKEETLKNIVDKVAEEKVFAKVKDAVKLENKEVSIEEFNKMFEAK</sequence>
<dbReference type="NCBIfam" id="TIGR00115">
    <property type="entry name" value="tig"/>
    <property type="match status" value="1"/>
</dbReference>
<dbReference type="GO" id="GO:0015031">
    <property type="term" value="P:protein transport"/>
    <property type="evidence" value="ECO:0007669"/>
    <property type="project" value="InterPro"/>
</dbReference>
<dbReference type="Gene3D" id="1.10.3120.10">
    <property type="entry name" value="Trigger factor, C-terminal domain"/>
    <property type="match status" value="1"/>
</dbReference>
<dbReference type="RefSeq" id="WP_013445377.1">
    <property type="nucleotide sequence ID" value="NC_014734.1"/>
</dbReference>
<protein>
    <submittedName>
        <fullName evidence="2">Trigger factor</fullName>
    </submittedName>
</protein>
<dbReference type="EMBL" id="CP002345">
    <property type="protein sequence ID" value="ADQ80008.1"/>
    <property type="molecule type" value="Genomic_DNA"/>
</dbReference>
<dbReference type="InterPro" id="IPR008881">
    <property type="entry name" value="Trigger_fac_ribosome-bd_bac"/>
</dbReference>
<dbReference type="GO" id="GO:0044183">
    <property type="term" value="F:protein folding chaperone"/>
    <property type="evidence" value="ECO:0007669"/>
    <property type="project" value="TreeGrafter"/>
</dbReference>
<dbReference type="InterPro" id="IPR037041">
    <property type="entry name" value="Trigger_fac_C_sf"/>
</dbReference>
<dbReference type="OrthoDB" id="9767721at2"/>
<dbReference type="GO" id="GO:0003755">
    <property type="term" value="F:peptidyl-prolyl cis-trans isomerase activity"/>
    <property type="evidence" value="ECO:0007669"/>
    <property type="project" value="TreeGrafter"/>
</dbReference>
<dbReference type="InterPro" id="IPR027304">
    <property type="entry name" value="Trigger_fact/SurA_dom_sf"/>
</dbReference>
<dbReference type="STRING" id="694427.Palpr_1869"/>
<name>E4T5L4_PALPW</name>
<dbReference type="PIRSF" id="PIRSF003095">
    <property type="entry name" value="Trigger_factor"/>
    <property type="match status" value="1"/>
</dbReference>